<dbReference type="Proteomes" id="UP000216311">
    <property type="component" value="Unassembled WGS sequence"/>
</dbReference>
<dbReference type="AlphaFoldDB" id="A0A255H8D7"/>
<dbReference type="InterPro" id="IPR011701">
    <property type="entry name" value="MFS"/>
</dbReference>
<dbReference type="OrthoDB" id="3513479at2"/>
<dbReference type="Pfam" id="PF07690">
    <property type="entry name" value="MFS_1"/>
    <property type="match status" value="1"/>
</dbReference>
<feature type="transmembrane region" description="Helical" evidence="1">
    <location>
        <begin position="147"/>
        <end position="171"/>
    </location>
</feature>
<keyword evidence="1" id="KW-0812">Transmembrane</keyword>
<evidence type="ECO:0000313" key="3">
    <source>
        <dbReference type="Proteomes" id="UP000216311"/>
    </source>
</evidence>
<dbReference type="InterPro" id="IPR036259">
    <property type="entry name" value="MFS_trans_sf"/>
</dbReference>
<organism evidence="2 3">
    <name type="scientific">Enemella dayhoffiae</name>
    <dbReference type="NCBI Taxonomy" id="2016507"/>
    <lineage>
        <taxon>Bacteria</taxon>
        <taxon>Bacillati</taxon>
        <taxon>Actinomycetota</taxon>
        <taxon>Actinomycetes</taxon>
        <taxon>Propionibacteriales</taxon>
        <taxon>Propionibacteriaceae</taxon>
        <taxon>Enemella</taxon>
    </lineage>
</organism>
<protein>
    <recommendedName>
        <fullName evidence="4">MFS transporter</fullName>
    </recommendedName>
</protein>
<name>A0A255H8D7_9ACTN</name>
<evidence type="ECO:0000313" key="2">
    <source>
        <dbReference type="EMBL" id="OYO23990.1"/>
    </source>
</evidence>
<keyword evidence="1" id="KW-1133">Transmembrane helix</keyword>
<dbReference type="Gene3D" id="1.20.1250.20">
    <property type="entry name" value="MFS general substrate transporter like domains"/>
    <property type="match status" value="1"/>
</dbReference>
<dbReference type="EMBL" id="NMVQ01000006">
    <property type="protein sequence ID" value="OYO23990.1"/>
    <property type="molecule type" value="Genomic_DNA"/>
</dbReference>
<keyword evidence="1" id="KW-0472">Membrane</keyword>
<feature type="transmembrane region" description="Helical" evidence="1">
    <location>
        <begin position="67"/>
        <end position="91"/>
    </location>
</feature>
<sequence>MRCRFRGQSALLLPLQVLLATAVPHLLATLLLVPNDRPAHPEAALASLRGTPRMVAACVGLLRTDRVLAGIVAVELFWVAGMSVFETFLPIRLAELFGSSERAAAWVGPSAAAGWGCFAVGAVLVGGLSRRIGVTRAAIVSRVLNGLGAAVMGLAFGPAGLIGAYLVTYGLHGACGPVHRALLHRRAPRAAGPRCCR</sequence>
<evidence type="ECO:0008006" key="4">
    <source>
        <dbReference type="Google" id="ProtNLM"/>
    </source>
</evidence>
<dbReference type="SUPFAM" id="SSF103473">
    <property type="entry name" value="MFS general substrate transporter"/>
    <property type="match status" value="1"/>
</dbReference>
<proteinExistence type="predicted"/>
<comment type="caution">
    <text evidence="2">The sequence shown here is derived from an EMBL/GenBank/DDBJ whole genome shotgun (WGS) entry which is preliminary data.</text>
</comment>
<reference evidence="2 3" key="1">
    <citation type="submission" date="2017-07" db="EMBL/GenBank/DDBJ databases">
        <title>Draft whole genome sequences of clinical Proprionibacteriaceae strains.</title>
        <authorList>
            <person name="Bernier A.-M."/>
            <person name="Bernard K."/>
            <person name="Domingo M.-C."/>
        </authorList>
    </citation>
    <scope>NUCLEOTIDE SEQUENCE [LARGE SCALE GENOMIC DNA]</scope>
    <source>
        <strain evidence="2 3">NML 130396</strain>
    </source>
</reference>
<gene>
    <name evidence="2" type="ORF">CGZ93_05665</name>
</gene>
<accession>A0A255H8D7</accession>
<evidence type="ECO:0000256" key="1">
    <source>
        <dbReference type="SAM" id="Phobius"/>
    </source>
</evidence>
<dbReference type="RefSeq" id="WP_094363172.1">
    <property type="nucleotide sequence ID" value="NZ_NMVQ01000006.1"/>
</dbReference>
<feature type="transmembrane region" description="Helical" evidence="1">
    <location>
        <begin position="103"/>
        <end position="127"/>
    </location>
</feature>
<keyword evidence="3" id="KW-1185">Reference proteome</keyword>
<dbReference type="GO" id="GO:0022857">
    <property type="term" value="F:transmembrane transporter activity"/>
    <property type="evidence" value="ECO:0007669"/>
    <property type="project" value="InterPro"/>
</dbReference>